<dbReference type="InterPro" id="IPR029044">
    <property type="entry name" value="Nucleotide-diphossugar_trans"/>
</dbReference>
<accession>G2MEM6</accession>
<evidence type="ECO:0000256" key="1">
    <source>
        <dbReference type="ARBA" id="ARBA00022676"/>
    </source>
</evidence>
<dbReference type="KEGG" id="hen:HPSNT_04590"/>
<dbReference type="AlphaFoldDB" id="G2MEM6"/>
<dbReference type="HOGENOM" id="CLU_063006_0_0_7"/>
<dbReference type="Gene3D" id="3.90.550.10">
    <property type="entry name" value="Spore Coat Polysaccharide Biosynthesis Protein SpsA, Chain A"/>
    <property type="match status" value="1"/>
</dbReference>
<dbReference type="SUPFAM" id="SSF53448">
    <property type="entry name" value="Nucleotide-diphospho-sugar transferases"/>
    <property type="match status" value="1"/>
</dbReference>
<dbReference type="Proteomes" id="UP000008534">
    <property type="component" value="Chromosome"/>
</dbReference>
<evidence type="ECO:0000256" key="2">
    <source>
        <dbReference type="ARBA" id="ARBA00022679"/>
    </source>
</evidence>
<dbReference type="Pfam" id="PF01501">
    <property type="entry name" value="Glyco_transf_8"/>
    <property type="match status" value="1"/>
</dbReference>
<dbReference type="CDD" id="cd04194">
    <property type="entry name" value="GT8_A4GalT_like"/>
    <property type="match status" value="1"/>
</dbReference>
<dbReference type="PANTHER" id="PTHR13778">
    <property type="entry name" value="GLYCOSYLTRANSFERASE 8 DOMAIN-CONTAINING PROTEIN"/>
    <property type="match status" value="1"/>
</dbReference>
<evidence type="ECO:0000313" key="4">
    <source>
        <dbReference type="EMBL" id="AEN17068.1"/>
    </source>
</evidence>
<organism evidence="4 5">
    <name type="scientific">Helicobacter pylori SNT49</name>
    <dbReference type="NCBI Taxonomy" id="1055530"/>
    <lineage>
        <taxon>Bacteria</taxon>
        <taxon>Pseudomonadati</taxon>
        <taxon>Campylobacterota</taxon>
        <taxon>Epsilonproteobacteria</taxon>
        <taxon>Campylobacterales</taxon>
        <taxon>Helicobacteraceae</taxon>
        <taxon>Helicobacter</taxon>
    </lineage>
</organism>
<dbReference type="EMBL" id="CP002983">
    <property type="protein sequence ID" value="AEN17068.1"/>
    <property type="molecule type" value="Genomic_DNA"/>
</dbReference>
<name>G2MEM6_HELPX</name>
<evidence type="ECO:0000313" key="5">
    <source>
        <dbReference type="Proteomes" id="UP000008534"/>
    </source>
</evidence>
<sequence>MEISASVTPPPPFQAIPIVVAFDNNYCIPAAVSLYSMLSCAKQERDGVKLFYQIHCLVDSLSAENVEKLKRTIAPFSAFSSIEFCDISKNDAYPFKLVSKLFLRLNSFVQKRFSKMILCRLLLASIFPQYEKIIMFDVDTLFVGDTSESFFIPMDGKYFGMVKEDLSLFGLGSLDKFLKNRIDCIRCFELDEENILPTEELITLYRNHFNVGFMIANLKLWRDDNLEEKLCEFFVARNHSLICPEQDTINIVCVNKILPISDSYNFSHRLFYRKKINEKSDVCMVHFFSHEKPWNHSYFHLPYATKWHETLFKTSFAWDFFENYKNQFENYKNQIENLGNNKRNFFEFLNTRLNKKFLIQYILFKIFKKLESFCLR</sequence>
<keyword evidence="1" id="KW-0328">Glycosyltransferase</keyword>
<gene>
    <name evidence="4" type="ORF">HPSNT_04590</name>
</gene>
<reference evidence="4 5" key="1">
    <citation type="submission" date="2011-08" db="EMBL/GenBank/DDBJ databases">
        <authorList>
            <person name="Kersulyte D."/>
            <person name="Choudhury A."/>
            <person name="Mukhopadhyay A.K."/>
            <person name="Nair G.B."/>
            <person name="Berg D.E."/>
        </authorList>
    </citation>
    <scope>NUCLEOTIDE SEQUENCE [LARGE SCALE GENOMIC DNA]</scope>
    <source>
        <strain evidence="5">SNT49</strain>
    </source>
</reference>
<dbReference type="InterPro" id="IPR050748">
    <property type="entry name" value="Glycosyltrans_8_dom-fam"/>
</dbReference>
<proteinExistence type="predicted"/>
<protein>
    <submittedName>
        <fullName evidence="4">Putative lipopolysaccharide biosynthesis protein</fullName>
    </submittedName>
</protein>
<dbReference type="RefSeq" id="WP_000406023.1">
    <property type="nucleotide sequence ID" value="NC_017376.1"/>
</dbReference>
<keyword evidence="3" id="KW-0479">Metal-binding</keyword>
<dbReference type="PANTHER" id="PTHR13778:SF47">
    <property type="entry name" value="LIPOPOLYSACCHARIDE 1,3-GALACTOSYLTRANSFERASE"/>
    <property type="match status" value="1"/>
</dbReference>
<dbReference type="PATRIC" id="fig|1055530.4.peg.921"/>
<dbReference type="InterPro" id="IPR002495">
    <property type="entry name" value="Glyco_trans_8"/>
</dbReference>
<dbReference type="GO" id="GO:0046872">
    <property type="term" value="F:metal ion binding"/>
    <property type="evidence" value="ECO:0007669"/>
    <property type="project" value="UniProtKB-KW"/>
</dbReference>
<dbReference type="GO" id="GO:0016757">
    <property type="term" value="F:glycosyltransferase activity"/>
    <property type="evidence" value="ECO:0007669"/>
    <property type="project" value="UniProtKB-KW"/>
</dbReference>
<keyword evidence="2" id="KW-0808">Transferase</keyword>
<evidence type="ECO:0000256" key="3">
    <source>
        <dbReference type="ARBA" id="ARBA00022723"/>
    </source>
</evidence>